<dbReference type="InterPro" id="IPR013766">
    <property type="entry name" value="Thioredoxin_domain"/>
</dbReference>
<dbReference type="EMBL" id="JGYG01000001">
    <property type="protein sequence ID" value="KFI31977.1"/>
    <property type="molecule type" value="Genomic_DNA"/>
</dbReference>
<dbReference type="Pfam" id="PF01323">
    <property type="entry name" value="DSBA"/>
    <property type="match status" value="1"/>
</dbReference>
<accession>A0A086YCH7</accession>
<evidence type="ECO:0000313" key="6">
    <source>
        <dbReference type="Proteomes" id="UP000028826"/>
    </source>
</evidence>
<evidence type="ECO:0000256" key="4">
    <source>
        <dbReference type="ARBA" id="ARBA00023284"/>
    </source>
</evidence>
<evidence type="ECO:0000256" key="2">
    <source>
        <dbReference type="ARBA" id="ARBA00023002"/>
    </source>
</evidence>
<sequence length="251" mass="27253">MPLPLRRFALGALLALGTAMPAAAFDIKSMTAEEKAAFGAAVRDYLLEHPDVLIDMSQALESQQYAQQAQSDIKMLKDNHDAIYNDGHSWVGGNPAGDVTVVEFMDYRCGYCRKANPEVEELVRADGNIRFILKEFPILGEASLTSSKFAIAVKNLGGDEAYKTAHDTLMELRGEPTEATLADLARKLGLDAAKVKAEMDSPEVAAVIQKNHDLAEALQIQGTPMFVIGDTLVRGYVPLDGMRKIVSDARG</sequence>
<dbReference type="Pfam" id="PF18312">
    <property type="entry name" value="ScsC_N"/>
    <property type="match status" value="1"/>
</dbReference>
<dbReference type="Proteomes" id="UP000028826">
    <property type="component" value="Unassembled WGS sequence"/>
</dbReference>
<reference evidence="5 6" key="1">
    <citation type="submission" date="2014-03" db="EMBL/GenBank/DDBJ databases">
        <title>Genome of Haematobacter massiliensis CCUG 47968.</title>
        <authorList>
            <person name="Wang D."/>
            <person name="Wang G."/>
        </authorList>
    </citation>
    <scope>NUCLEOTIDE SEQUENCE [LARGE SCALE GENOMIC DNA]</scope>
    <source>
        <strain evidence="5 6">CCUG 47968</strain>
    </source>
</reference>
<dbReference type="InterPro" id="IPR001853">
    <property type="entry name" value="DSBA-like_thioredoxin_dom"/>
</dbReference>
<evidence type="ECO:0000256" key="3">
    <source>
        <dbReference type="ARBA" id="ARBA00023157"/>
    </source>
</evidence>
<dbReference type="Gene3D" id="3.40.30.10">
    <property type="entry name" value="Glutaredoxin"/>
    <property type="match status" value="1"/>
</dbReference>
<comment type="caution">
    <text evidence="5">The sequence shown here is derived from an EMBL/GenBank/DDBJ whole genome shotgun (WGS) entry which is preliminary data.</text>
</comment>
<dbReference type="PANTHER" id="PTHR13887">
    <property type="entry name" value="GLUTATHIONE S-TRANSFERASE KAPPA"/>
    <property type="match status" value="1"/>
</dbReference>
<dbReference type="AlphaFoldDB" id="A0A086YCH7"/>
<keyword evidence="6" id="KW-1185">Reference proteome</keyword>
<keyword evidence="4" id="KW-0676">Redox-active center</keyword>
<dbReference type="RefSeq" id="WP_035706943.1">
    <property type="nucleotide sequence ID" value="NZ_CAMIFG010000016.1"/>
</dbReference>
<protein>
    <submittedName>
        <fullName evidence="5">DSBA oxidoreductase</fullName>
    </submittedName>
</protein>
<proteinExistence type="predicted"/>
<dbReference type="InterPro" id="IPR041205">
    <property type="entry name" value="ScsC_N"/>
</dbReference>
<evidence type="ECO:0000256" key="1">
    <source>
        <dbReference type="ARBA" id="ARBA00022729"/>
    </source>
</evidence>
<dbReference type="STRING" id="195105.CN97_06060"/>
<keyword evidence="1" id="KW-0732">Signal</keyword>
<dbReference type="OrthoDB" id="9780147at2"/>
<dbReference type="PROSITE" id="PS51352">
    <property type="entry name" value="THIOREDOXIN_2"/>
    <property type="match status" value="1"/>
</dbReference>
<dbReference type="SUPFAM" id="SSF52833">
    <property type="entry name" value="Thioredoxin-like"/>
    <property type="match status" value="1"/>
</dbReference>
<name>A0A086YCH7_9RHOB</name>
<keyword evidence="2" id="KW-0560">Oxidoreductase</keyword>
<dbReference type="PANTHER" id="PTHR13887:SF14">
    <property type="entry name" value="DISULFIDE BOND FORMATION PROTEIN D"/>
    <property type="match status" value="1"/>
</dbReference>
<organism evidence="5 6">
    <name type="scientific">Haematobacter massiliensis</name>
    <dbReference type="NCBI Taxonomy" id="195105"/>
    <lineage>
        <taxon>Bacteria</taxon>
        <taxon>Pseudomonadati</taxon>
        <taxon>Pseudomonadota</taxon>
        <taxon>Alphaproteobacteria</taxon>
        <taxon>Rhodobacterales</taxon>
        <taxon>Paracoccaceae</taxon>
        <taxon>Haematobacter</taxon>
    </lineage>
</organism>
<evidence type="ECO:0000313" key="5">
    <source>
        <dbReference type="EMBL" id="KFI31977.1"/>
    </source>
</evidence>
<dbReference type="eggNOG" id="COG1651">
    <property type="taxonomic scope" value="Bacteria"/>
</dbReference>
<gene>
    <name evidence="5" type="ORF">CN97_06060</name>
</gene>
<dbReference type="GO" id="GO:0016491">
    <property type="term" value="F:oxidoreductase activity"/>
    <property type="evidence" value="ECO:0007669"/>
    <property type="project" value="UniProtKB-KW"/>
</dbReference>
<dbReference type="CDD" id="cd03023">
    <property type="entry name" value="DsbA_Com1_like"/>
    <property type="match status" value="1"/>
</dbReference>
<dbReference type="InterPro" id="IPR036249">
    <property type="entry name" value="Thioredoxin-like_sf"/>
</dbReference>
<keyword evidence="3" id="KW-1015">Disulfide bond</keyword>